<dbReference type="InterPro" id="IPR000261">
    <property type="entry name" value="EH_dom"/>
</dbReference>
<evidence type="ECO:0000259" key="1">
    <source>
        <dbReference type="PROSITE" id="PS50031"/>
    </source>
</evidence>
<sequence>MLSVWAFEDADTNLYARMYDAADGLKRGRVNLEQSQLQRSGLPLPTLQQVWQIADTDADTELTRPEYYVACHIIMRHLKRQ</sequence>
<proteinExistence type="predicted"/>
<dbReference type="Proteomes" id="UP000013827">
    <property type="component" value="Unassembled WGS sequence"/>
</dbReference>
<dbReference type="KEGG" id="ehx:EMIHUDRAFT_257645"/>
<dbReference type="SUPFAM" id="SSF47473">
    <property type="entry name" value="EF-hand"/>
    <property type="match status" value="1"/>
</dbReference>
<dbReference type="Gene3D" id="1.10.238.10">
    <property type="entry name" value="EF-hand"/>
    <property type="match status" value="1"/>
</dbReference>
<dbReference type="HOGENOM" id="CLU_2581124_0_0_1"/>
<feature type="domain" description="EH" evidence="1">
    <location>
        <begin position="11"/>
        <end position="81"/>
    </location>
</feature>
<reference evidence="2" key="2">
    <citation type="submission" date="2024-10" db="UniProtKB">
        <authorList>
            <consortium name="EnsemblProtists"/>
        </authorList>
    </citation>
    <scope>IDENTIFICATION</scope>
</reference>
<dbReference type="GeneID" id="17256900"/>
<keyword evidence="3" id="KW-1185">Reference proteome</keyword>
<accession>A0A0D3IHL4</accession>
<reference evidence="3" key="1">
    <citation type="journal article" date="2013" name="Nature">
        <title>Pan genome of the phytoplankton Emiliania underpins its global distribution.</title>
        <authorList>
            <person name="Read B.A."/>
            <person name="Kegel J."/>
            <person name="Klute M.J."/>
            <person name="Kuo A."/>
            <person name="Lefebvre S.C."/>
            <person name="Maumus F."/>
            <person name="Mayer C."/>
            <person name="Miller J."/>
            <person name="Monier A."/>
            <person name="Salamov A."/>
            <person name="Young J."/>
            <person name="Aguilar M."/>
            <person name="Claverie J.M."/>
            <person name="Frickenhaus S."/>
            <person name="Gonzalez K."/>
            <person name="Herman E.K."/>
            <person name="Lin Y.C."/>
            <person name="Napier J."/>
            <person name="Ogata H."/>
            <person name="Sarno A.F."/>
            <person name="Shmutz J."/>
            <person name="Schroeder D."/>
            <person name="de Vargas C."/>
            <person name="Verret F."/>
            <person name="von Dassow P."/>
            <person name="Valentin K."/>
            <person name="Van de Peer Y."/>
            <person name="Wheeler G."/>
            <person name="Dacks J.B."/>
            <person name="Delwiche C.F."/>
            <person name="Dyhrman S.T."/>
            <person name="Glockner G."/>
            <person name="John U."/>
            <person name="Richards T."/>
            <person name="Worden A.Z."/>
            <person name="Zhang X."/>
            <person name="Grigoriev I.V."/>
            <person name="Allen A.E."/>
            <person name="Bidle K."/>
            <person name="Borodovsky M."/>
            <person name="Bowler C."/>
            <person name="Brownlee C."/>
            <person name="Cock J.M."/>
            <person name="Elias M."/>
            <person name="Gladyshev V.N."/>
            <person name="Groth M."/>
            <person name="Guda C."/>
            <person name="Hadaegh A."/>
            <person name="Iglesias-Rodriguez M.D."/>
            <person name="Jenkins J."/>
            <person name="Jones B.M."/>
            <person name="Lawson T."/>
            <person name="Leese F."/>
            <person name="Lindquist E."/>
            <person name="Lobanov A."/>
            <person name="Lomsadze A."/>
            <person name="Malik S.B."/>
            <person name="Marsh M.E."/>
            <person name="Mackinder L."/>
            <person name="Mock T."/>
            <person name="Mueller-Roeber B."/>
            <person name="Pagarete A."/>
            <person name="Parker M."/>
            <person name="Probert I."/>
            <person name="Quesneville H."/>
            <person name="Raines C."/>
            <person name="Rensing S.A."/>
            <person name="Riano-Pachon D.M."/>
            <person name="Richier S."/>
            <person name="Rokitta S."/>
            <person name="Shiraiwa Y."/>
            <person name="Soanes D.M."/>
            <person name="van der Giezen M."/>
            <person name="Wahlund T.M."/>
            <person name="Williams B."/>
            <person name="Wilson W."/>
            <person name="Wolfe G."/>
            <person name="Wurch L.L."/>
        </authorList>
    </citation>
    <scope>NUCLEOTIDE SEQUENCE</scope>
</reference>
<dbReference type="AlphaFoldDB" id="A0A0D3IHL4"/>
<dbReference type="Pfam" id="PF12763">
    <property type="entry name" value="EH"/>
    <property type="match status" value="1"/>
</dbReference>
<organism evidence="2 3">
    <name type="scientific">Emiliania huxleyi (strain CCMP1516)</name>
    <dbReference type="NCBI Taxonomy" id="280463"/>
    <lineage>
        <taxon>Eukaryota</taxon>
        <taxon>Haptista</taxon>
        <taxon>Haptophyta</taxon>
        <taxon>Prymnesiophyceae</taxon>
        <taxon>Isochrysidales</taxon>
        <taxon>Noelaerhabdaceae</taxon>
        <taxon>Emiliania</taxon>
    </lineage>
</organism>
<dbReference type="PaxDb" id="2903-EOD10749"/>
<dbReference type="RefSeq" id="XP_005763178.1">
    <property type="nucleotide sequence ID" value="XM_005763121.1"/>
</dbReference>
<name>A0A0D3IHL4_EMIH1</name>
<dbReference type="PROSITE" id="PS50031">
    <property type="entry name" value="EH"/>
    <property type="match status" value="1"/>
</dbReference>
<dbReference type="EnsemblProtists" id="EOD10749">
    <property type="protein sequence ID" value="EOD10749"/>
    <property type="gene ID" value="EMIHUDRAFT_257645"/>
</dbReference>
<dbReference type="SMART" id="SM00027">
    <property type="entry name" value="EH"/>
    <property type="match status" value="1"/>
</dbReference>
<evidence type="ECO:0000313" key="3">
    <source>
        <dbReference type="Proteomes" id="UP000013827"/>
    </source>
</evidence>
<evidence type="ECO:0000313" key="2">
    <source>
        <dbReference type="EnsemblProtists" id="EOD10749"/>
    </source>
</evidence>
<protein>
    <recommendedName>
        <fullName evidence="1">EH domain-containing protein</fullName>
    </recommendedName>
</protein>
<dbReference type="InterPro" id="IPR011992">
    <property type="entry name" value="EF-hand-dom_pair"/>
</dbReference>